<proteinExistence type="predicted"/>
<organism evidence="1 2">
    <name type="scientific">Triplophysa rosa</name>
    <name type="common">Cave loach</name>
    <dbReference type="NCBI Taxonomy" id="992332"/>
    <lineage>
        <taxon>Eukaryota</taxon>
        <taxon>Metazoa</taxon>
        <taxon>Chordata</taxon>
        <taxon>Craniata</taxon>
        <taxon>Vertebrata</taxon>
        <taxon>Euteleostomi</taxon>
        <taxon>Actinopterygii</taxon>
        <taxon>Neopterygii</taxon>
        <taxon>Teleostei</taxon>
        <taxon>Ostariophysi</taxon>
        <taxon>Cypriniformes</taxon>
        <taxon>Nemacheilidae</taxon>
        <taxon>Triplophysa</taxon>
    </lineage>
</organism>
<protein>
    <submittedName>
        <fullName evidence="1">Uncharacterized protein</fullName>
    </submittedName>
</protein>
<evidence type="ECO:0000313" key="1">
    <source>
        <dbReference type="EMBL" id="KAI7808396.1"/>
    </source>
</evidence>
<accession>A0A9W7WUE5</accession>
<evidence type="ECO:0000313" key="2">
    <source>
        <dbReference type="Proteomes" id="UP001059041"/>
    </source>
</evidence>
<keyword evidence="2" id="KW-1185">Reference proteome</keyword>
<comment type="caution">
    <text evidence="1">The sequence shown here is derived from an EMBL/GenBank/DDBJ whole genome shotgun (WGS) entry which is preliminary data.</text>
</comment>
<sequence>MTFKAGSIVHSRCPSKIRGIIMLWWENKSSVWWTDRSVSLIDERALHSNACSLQERESEAKGRERPHRLTAQHHPQMYIIIQAVVLPVGQQMRPDALELDLSGSVWRMIYKIKYDY</sequence>
<reference evidence="1" key="1">
    <citation type="submission" date="2021-02" db="EMBL/GenBank/DDBJ databases">
        <title>Comparative genomics reveals that relaxation of natural selection precedes convergent phenotypic evolution of cavefish.</title>
        <authorList>
            <person name="Peng Z."/>
        </authorList>
    </citation>
    <scope>NUCLEOTIDE SEQUENCE</scope>
    <source>
        <tissue evidence="1">Muscle</tissue>
    </source>
</reference>
<dbReference type="Proteomes" id="UP001059041">
    <property type="component" value="Linkage Group LG6"/>
</dbReference>
<gene>
    <name evidence="1" type="ORF">IRJ41_003910</name>
</gene>
<dbReference type="AlphaFoldDB" id="A0A9W7WUE5"/>
<name>A0A9W7WUE5_TRIRA</name>
<dbReference type="EMBL" id="JAFHDT010000006">
    <property type="protein sequence ID" value="KAI7808396.1"/>
    <property type="molecule type" value="Genomic_DNA"/>
</dbReference>